<proteinExistence type="predicted"/>
<dbReference type="Proteomes" id="UP000315403">
    <property type="component" value="Unassembled WGS sequence"/>
</dbReference>
<evidence type="ECO:0000313" key="1">
    <source>
        <dbReference type="EMBL" id="TQN49452.1"/>
    </source>
</evidence>
<evidence type="ECO:0000313" key="2">
    <source>
        <dbReference type="Proteomes" id="UP000315403"/>
    </source>
</evidence>
<gene>
    <name evidence="1" type="ORF">DLNHIDIE_03307</name>
</gene>
<protein>
    <submittedName>
        <fullName evidence="1">Uncharacterized protein</fullName>
    </submittedName>
</protein>
<reference evidence="1 2" key="1">
    <citation type="submission" date="2019-03" db="EMBL/GenBank/DDBJ databases">
        <title>New insights into Acidothiobacillus thiooxidans sulfur metabolism through coupled gene expression, solution geochemistry, microscopy and spectroscopy analyses.</title>
        <authorList>
            <person name="Camacho D."/>
            <person name="Frazao R."/>
            <person name="Fouillen A."/>
            <person name="Nanci A."/>
            <person name="Lang B.F."/>
            <person name="Apte S.C."/>
            <person name="Baron C."/>
            <person name="Warren L.A."/>
        </authorList>
    </citation>
    <scope>NUCLEOTIDE SEQUENCE [LARGE SCALE GENOMIC DNA]</scope>
    <source>
        <strain evidence="1 2">ATCC 19377</strain>
    </source>
</reference>
<name>A0A543PZF5_ACITH</name>
<sequence length="51" mass="5788">MYGFYLRPNSPKTSQWDKWDLPAFRPIRPTPLRGGTVGQRAAHKLNSLFGG</sequence>
<organism evidence="1 2">
    <name type="scientific">Acidithiobacillus thiooxidans ATCC 19377</name>
    <dbReference type="NCBI Taxonomy" id="637390"/>
    <lineage>
        <taxon>Bacteria</taxon>
        <taxon>Pseudomonadati</taxon>
        <taxon>Pseudomonadota</taxon>
        <taxon>Acidithiobacillia</taxon>
        <taxon>Acidithiobacillales</taxon>
        <taxon>Acidithiobacillaceae</taxon>
        <taxon>Acidithiobacillus</taxon>
    </lineage>
</organism>
<accession>A0A543PZF5</accession>
<comment type="caution">
    <text evidence="1">The sequence shown here is derived from an EMBL/GenBank/DDBJ whole genome shotgun (WGS) entry which is preliminary data.</text>
</comment>
<dbReference type="EMBL" id="SZUV01000005">
    <property type="protein sequence ID" value="TQN49452.1"/>
    <property type="molecule type" value="Genomic_DNA"/>
</dbReference>
<dbReference type="AlphaFoldDB" id="A0A543PZF5"/>